<feature type="non-terminal residue" evidence="7">
    <location>
        <position position="333"/>
    </location>
</feature>
<comment type="similarity">
    <text evidence="4">Belongs to the intermediate filament family.</text>
</comment>
<name>A0A2G9S3U9_AQUCT</name>
<evidence type="ECO:0000313" key="7">
    <source>
        <dbReference type="EMBL" id="PIO34764.1"/>
    </source>
</evidence>
<dbReference type="EMBL" id="KV929693">
    <property type="protein sequence ID" value="PIO34764.1"/>
    <property type="molecule type" value="Genomic_DNA"/>
</dbReference>
<keyword evidence="3 5" id="KW-0175">Coiled coil</keyword>
<dbReference type="GO" id="GO:0030855">
    <property type="term" value="P:epithelial cell differentiation"/>
    <property type="evidence" value="ECO:0007669"/>
    <property type="project" value="TreeGrafter"/>
</dbReference>
<dbReference type="PRINTS" id="PR01248">
    <property type="entry name" value="TYPE1KERATIN"/>
</dbReference>
<keyword evidence="8" id="KW-1185">Reference proteome</keyword>
<dbReference type="Proteomes" id="UP000228934">
    <property type="component" value="Unassembled WGS sequence"/>
</dbReference>
<dbReference type="PROSITE" id="PS51842">
    <property type="entry name" value="IF_ROD_2"/>
    <property type="match status" value="1"/>
</dbReference>
<evidence type="ECO:0000256" key="3">
    <source>
        <dbReference type="ARBA" id="ARBA00023054"/>
    </source>
</evidence>
<dbReference type="Gene3D" id="1.20.5.1160">
    <property type="entry name" value="Vasodilator-stimulated phosphoprotein"/>
    <property type="match status" value="1"/>
</dbReference>
<dbReference type="GO" id="GO:0045109">
    <property type="term" value="P:intermediate filament organization"/>
    <property type="evidence" value="ECO:0007669"/>
    <property type="project" value="TreeGrafter"/>
</dbReference>
<dbReference type="Gene3D" id="1.20.5.500">
    <property type="entry name" value="Single helix bin"/>
    <property type="match status" value="1"/>
</dbReference>
<dbReference type="Pfam" id="PF00038">
    <property type="entry name" value="Filament"/>
    <property type="match status" value="1"/>
</dbReference>
<feature type="domain" description="IF rod" evidence="6">
    <location>
        <begin position="24"/>
        <end position="333"/>
    </location>
</feature>
<dbReference type="FunFam" id="1.20.5.170:FF:000002">
    <property type="entry name" value="Type I keratin KA11"/>
    <property type="match status" value="1"/>
</dbReference>
<dbReference type="SUPFAM" id="SSF64593">
    <property type="entry name" value="Intermediate filament protein, coiled coil region"/>
    <property type="match status" value="2"/>
</dbReference>
<sequence>MQSGGAHSGDYGSSKSNSLFRINERETMQHLNERLASYLEKVCTLEQENKELEKKISAWYESNAPSALPDSSQFLKTIDELQKKILSATIEKSSIDLQIDNTKWAIDDFSNKYEIELRLSNNVEADVQGLQRILEGLNKENPELGMNVQELQEEVRIMKKNHEEEVNSLRGQLGARVSVELDAAPSIDLNSVLSDIREEYENLMDRNLRDVEAMFLARTEELSFQVQSGSESIQSVQIEIIDLKRNIQNLEIDLQSQLNMNSALQDTLTETEANYSSELDQLQTMINNVESEIAHNRCELERQIIEYKILMDQKNLLEQEIATYKHLLEQQDC</sequence>
<dbReference type="InterPro" id="IPR039008">
    <property type="entry name" value="IF_rod_dom"/>
</dbReference>
<evidence type="ECO:0000256" key="4">
    <source>
        <dbReference type="RuleBase" id="RU000685"/>
    </source>
</evidence>
<keyword evidence="1" id="KW-0416">Keratin</keyword>
<dbReference type="Gene3D" id="1.20.5.170">
    <property type="match status" value="1"/>
</dbReference>
<evidence type="ECO:0000259" key="6">
    <source>
        <dbReference type="PROSITE" id="PS51842"/>
    </source>
</evidence>
<dbReference type="InterPro" id="IPR002957">
    <property type="entry name" value="Keratin_I"/>
</dbReference>
<feature type="coiled-coil region" evidence="5">
    <location>
        <begin position="233"/>
        <end position="320"/>
    </location>
</feature>
<dbReference type="PANTHER" id="PTHR23239:SF180">
    <property type="entry name" value="KERATIN, TYPE I CYTOSKELETAL 17"/>
    <property type="match status" value="1"/>
</dbReference>
<dbReference type="PANTHER" id="PTHR23239">
    <property type="entry name" value="INTERMEDIATE FILAMENT"/>
    <property type="match status" value="1"/>
</dbReference>
<proteinExistence type="inferred from homology"/>
<dbReference type="PROSITE" id="PS00226">
    <property type="entry name" value="IF_ROD_1"/>
    <property type="match status" value="1"/>
</dbReference>
<dbReference type="AlphaFoldDB" id="A0A2G9S3U9"/>
<keyword evidence="2 4" id="KW-0403">Intermediate filament</keyword>
<protein>
    <recommendedName>
        <fullName evidence="6">IF rod domain-containing protein</fullName>
    </recommendedName>
</protein>
<evidence type="ECO:0000313" key="8">
    <source>
        <dbReference type="Proteomes" id="UP000228934"/>
    </source>
</evidence>
<dbReference type="GO" id="GO:0005882">
    <property type="term" value="C:intermediate filament"/>
    <property type="evidence" value="ECO:0007669"/>
    <property type="project" value="UniProtKB-KW"/>
</dbReference>
<organism evidence="7 8">
    <name type="scientific">Aquarana catesbeiana</name>
    <name type="common">American bullfrog</name>
    <name type="synonym">Rana catesbeiana</name>
    <dbReference type="NCBI Taxonomy" id="8400"/>
    <lineage>
        <taxon>Eukaryota</taxon>
        <taxon>Metazoa</taxon>
        <taxon>Chordata</taxon>
        <taxon>Craniata</taxon>
        <taxon>Vertebrata</taxon>
        <taxon>Euteleostomi</taxon>
        <taxon>Amphibia</taxon>
        <taxon>Batrachia</taxon>
        <taxon>Anura</taxon>
        <taxon>Neobatrachia</taxon>
        <taxon>Ranoidea</taxon>
        <taxon>Ranidae</taxon>
        <taxon>Aquarana</taxon>
    </lineage>
</organism>
<dbReference type="SMART" id="SM01391">
    <property type="entry name" value="Filament"/>
    <property type="match status" value="1"/>
</dbReference>
<evidence type="ECO:0000256" key="1">
    <source>
        <dbReference type="ARBA" id="ARBA00022744"/>
    </source>
</evidence>
<gene>
    <name evidence="7" type="ORF">AB205_0220730</name>
</gene>
<reference evidence="8" key="1">
    <citation type="journal article" date="2017" name="Nat. Commun.">
        <title>The North American bullfrog draft genome provides insight into hormonal regulation of long noncoding RNA.</title>
        <authorList>
            <person name="Hammond S.A."/>
            <person name="Warren R.L."/>
            <person name="Vandervalk B.P."/>
            <person name="Kucuk E."/>
            <person name="Khan H."/>
            <person name="Gibb E.A."/>
            <person name="Pandoh P."/>
            <person name="Kirk H."/>
            <person name="Zhao Y."/>
            <person name="Jones M."/>
            <person name="Mungall A.J."/>
            <person name="Coope R."/>
            <person name="Pleasance S."/>
            <person name="Moore R.A."/>
            <person name="Holt R.A."/>
            <person name="Round J.M."/>
            <person name="Ohora S."/>
            <person name="Walle B.V."/>
            <person name="Veldhoen N."/>
            <person name="Helbing C.C."/>
            <person name="Birol I."/>
        </authorList>
    </citation>
    <scope>NUCLEOTIDE SEQUENCE [LARGE SCALE GENOMIC DNA]</scope>
</reference>
<dbReference type="InterPro" id="IPR018039">
    <property type="entry name" value="IF_conserved"/>
</dbReference>
<feature type="coiled-coil region" evidence="5">
    <location>
        <begin position="120"/>
        <end position="172"/>
    </location>
</feature>
<dbReference type="GO" id="GO:0005198">
    <property type="term" value="F:structural molecule activity"/>
    <property type="evidence" value="ECO:0007669"/>
    <property type="project" value="InterPro"/>
</dbReference>
<evidence type="ECO:0000256" key="2">
    <source>
        <dbReference type="ARBA" id="ARBA00022754"/>
    </source>
</evidence>
<dbReference type="OrthoDB" id="9899462at2759"/>
<accession>A0A2G9S3U9</accession>
<evidence type="ECO:0000256" key="5">
    <source>
        <dbReference type="SAM" id="Coils"/>
    </source>
</evidence>